<dbReference type="GeneID" id="19323548"/>
<dbReference type="PANTHER" id="PTHR48043">
    <property type="entry name" value="EG:EG0003.4 PROTEIN-RELATED"/>
    <property type="match status" value="1"/>
</dbReference>
<protein>
    <submittedName>
        <fullName evidence="3">Putative glycosyltransferase family 1 protein</fullName>
    </submittedName>
</protein>
<dbReference type="PANTHER" id="PTHR48043:SF145">
    <property type="entry name" value="FI06409P-RELATED"/>
    <property type="match status" value="1"/>
</dbReference>
<proteinExistence type="predicted"/>
<gene>
    <name evidence="3" type="ORF">UCRPA7_3221</name>
</gene>
<dbReference type="OrthoDB" id="5835829at2759"/>
<dbReference type="Pfam" id="PF00201">
    <property type="entry name" value="UDPGT"/>
    <property type="match status" value="1"/>
</dbReference>
<dbReference type="eggNOG" id="ENOG502S0WA">
    <property type="taxonomic scope" value="Eukaryota"/>
</dbReference>
<keyword evidence="2 3" id="KW-0808">Transferase</keyword>
<evidence type="ECO:0000313" key="3">
    <source>
        <dbReference type="EMBL" id="EOO01247.1"/>
    </source>
</evidence>
<evidence type="ECO:0000256" key="1">
    <source>
        <dbReference type="ARBA" id="ARBA00022676"/>
    </source>
</evidence>
<dbReference type="InterPro" id="IPR002213">
    <property type="entry name" value="UDP_glucos_trans"/>
</dbReference>
<accession>R8BPI1</accession>
<keyword evidence="1" id="KW-0328">Glycosyltransferase</keyword>
<evidence type="ECO:0000313" key="4">
    <source>
        <dbReference type="Proteomes" id="UP000014074"/>
    </source>
</evidence>
<dbReference type="Proteomes" id="UP000014074">
    <property type="component" value="Unassembled WGS sequence"/>
</dbReference>
<keyword evidence="4" id="KW-1185">Reference proteome</keyword>
<dbReference type="AlphaFoldDB" id="R8BPI1"/>
<evidence type="ECO:0000256" key="2">
    <source>
        <dbReference type="ARBA" id="ARBA00022679"/>
    </source>
</evidence>
<organism evidence="3 4">
    <name type="scientific">Phaeoacremonium minimum (strain UCR-PA7)</name>
    <name type="common">Esca disease fungus</name>
    <name type="synonym">Togninia minima</name>
    <dbReference type="NCBI Taxonomy" id="1286976"/>
    <lineage>
        <taxon>Eukaryota</taxon>
        <taxon>Fungi</taxon>
        <taxon>Dikarya</taxon>
        <taxon>Ascomycota</taxon>
        <taxon>Pezizomycotina</taxon>
        <taxon>Sordariomycetes</taxon>
        <taxon>Sordariomycetidae</taxon>
        <taxon>Togniniales</taxon>
        <taxon>Togniniaceae</taxon>
        <taxon>Phaeoacremonium</taxon>
    </lineage>
</organism>
<sequence>MASPRRKVLFLTNSDYGQANVVLATAHAMMHIAPDTEIHIASFAGLEIGVRHTSEFALRTARTASPLIFHLINGISNWSAQERPEVGVMESFARGPGFINSSKGILMIPAIMQPWTPEEFVGLYHEAKRVYDEVQPDITVVEPLFTPGMTLCHYIDTNWIVLAPNTIKDFAVPLQPWLAMMWKYPLIFSAFPFPLPWHLIPSNIVFNLVAGYALVTDTRIKNTVSYMRQHIAPSINLMTANELGVLKAPPPGLRILVSNARDLDYPFDVLPEHVIPCGPIVRAAPAVADVDSELAAWLARGPTVYVNLGTHLQMDVNQALEMALAFRDLLDKAQDVDYGGKGGAKLQILWKLRRKTPHGEHASDPNDYSGLWKLVQDALRSEFESDRVRITSWITAEPKSILESGRVICSVNHGGASSFNESICAGIPQVLLPAWSDCFDYGNRVELLKVGRWANKVAKPSWKRNELASALEEVILSDKTAAILEQVKRLSKNYPEGAGRNYAAKEILSAIQS</sequence>
<dbReference type="Gene3D" id="3.40.50.2000">
    <property type="entry name" value="Glycogen Phosphorylase B"/>
    <property type="match status" value="1"/>
</dbReference>
<dbReference type="KEGG" id="tmn:UCRPA7_3221"/>
<reference evidence="4" key="1">
    <citation type="journal article" date="2013" name="Genome Announc.">
        <title>Draft genome sequence of the ascomycete Phaeoacremonium aleophilum strain UCR-PA7, a causal agent of the esca disease complex in grapevines.</title>
        <authorList>
            <person name="Blanco-Ulate B."/>
            <person name="Rolshausen P."/>
            <person name="Cantu D."/>
        </authorList>
    </citation>
    <scope>NUCLEOTIDE SEQUENCE [LARGE SCALE GENOMIC DNA]</scope>
    <source>
        <strain evidence="4">UCR-PA7</strain>
    </source>
</reference>
<dbReference type="EMBL" id="KB933036">
    <property type="protein sequence ID" value="EOO01247.1"/>
    <property type="molecule type" value="Genomic_DNA"/>
</dbReference>
<name>R8BPI1_PHAM7</name>
<dbReference type="HOGENOM" id="CLU_031484_0_0_1"/>
<dbReference type="GO" id="GO:0008194">
    <property type="term" value="F:UDP-glycosyltransferase activity"/>
    <property type="evidence" value="ECO:0007669"/>
    <property type="project" value="InterPro"/>
</dbReference>
<dbReference type="InterPro" id="IPR050271">
    <property type="entry name" value="UDP-glycosyltransferase"/>
</dbReference>
<dbReference type="RefSeq" id="XP_007913972.1">
    <property type="nucleotide sequence ID" value="XM_007915781.1"/>
</dbReference>
<dbReference type="SUPFAM" id="SSF53756">
    <property type="entry name" value="UDP-Glycosyltransferase/glycogen phosphorylase"/>
    <property type="match status" value="1"/>
</dbReference>